<dbReference type="SUPFAM" id="SSF53383">
    <property type="entry name" value="PLP-dependent transferases"/>
    <property type="match status" value="1"/>
</dbReference>
<reference evidence="3 4" key="1">
    <citation type="submission" date="2019-03" db="EMBL/GenBank/DDBJ databases">
        <title>Genomic Encyclopedia of Type Strains, Phase IV (KMG-IV): sequencing the most valuable type-strain genomes for metagenomic binning, comparative biology and taxonomic classification.</title>
        <authorList>
            <person name="Goeker M."/>
        </authorList>
    </citation>
    <scope>NUCLEOTIDE SEQUENCE [LARGE SCALE GENOMIC DNA]</scope>
    <source>
        <strain evidence="3 4">DSM 24830</strain>
    </source>
</reference>
<keyword evidence="4" id="KW-1185">Reference proteome</keyword>
<proteinExistence type="predicted"/>
<dbReference type="Pfam" id="PF00266">
    <property type="entry name" value="Aminotran_5"/>
    <property type="match status" value="2"/>
</dbReference>
<keyword evidence="3" id="KW-0456">Lyase</keyword>
<evidence type="ECO:0000259" key="2">
    <source>
        <dbReference type="Pfam" id="PF00266"/>
    </source>
</evidence>
<dbReference type="Proteomes" id="UP000294887">
    <property type="component" value="Unassembled WGS sequence"/>
</dbReference>
<dbReference type="InterPro" id="IPR015421">
    <property type="entry name" value="PyrdxlP-dep_Trfase_major"/>
</dbReference>
<name>A0A4R1EXP5_9GAMM</name>
<dbReference type="RefSeq" id="WP_131906547.1">
    <property type="nucleotide sequence ID" value="NZ_BAAAFU010000006.1"/>
</dbReference>
<protein>
    <submittedName>
        <fullName evidence="3">Selenocysteine lyase/cysteine desulfurase</fullName>
    </submittedName>
</protein>
<evidence type="ECO:0000256" key="1">
    <source>
        <dbReference type="ARBA" id="ARBA00022898"/>
    </source>
</evidence>
<dbReference type="InterPro" id="IPR000192">
    <property type="entry name" value="Aminotrans_V_dom"/>
</dbReference>
<organism evidence="3 4">
    <name type="scientific">Cocleimonas flava</name>
    <dbReference type="NCBI Taxonomy" id="634765"/>
    <lineage>
        <taxon>Bacteria</taxon>
        <taxon>Pseudomonadati</taxon>
        <taxon>Pseudomonadota</taxon>
        <taxon>Gammaproteobacteria</taxon>
        <taxon>Thiotrichales</taxon>
        <taxon>Thiotrichaceae</taxon>
        <taxon>Cocleimonas</taxon>
    </lineage>
</organism>
<sequence length="434" mass="48469">MSLSTHNLSAPFNDDLMQRIRDRFYYVDQCPYSGKRIFFENAGGSLTLKSVVEKSEVISRIPDNEHRNNPASHAMSEIVDKGKKDLFDFFGVSNNHSNSMVFGGETGTECLFRLIRVAALALPEGGSIICSAIEHPSTYDGTRIWADRTNREWIEVSFNTQTGIVNADDYAALVRPDTRIATIIHTNPVTGMVMDVEAISRAIRKISPDCYIIVDGIQHAPHGSPNVGSYDVDAYVISMYKVFSKFNNGYAWISERMSQLPHDKLLGKPNEAWELGSRDPSALASVSEVITYLEWLGRHFTTSSDRSSKLKAAGQAMSDQEQLLVHCLLYGVKEGERFTKGLLDYKNVKIIGDLINSPHESVVSFAIDDYSSKEVVEALENKGIRTHARSSDAYSGNILRPLNLEAVTRISVGHYNTLDEALYFLEQFEVLFDS</sequence>
<dbReference type="InterPro" id="IPR015424">
    <property type="entry name" value="PyrdxlP-dep_Trfase"/>
</dbReference>
<accession>A0A4R1EXP5</accession>
<feature type="domain" description="Aminotransferase class V" evidence="2">
    <location>
        <begin position="337"/>
        <end position="421"/>
    </location>
</feature>
<evidence type="ECO:0000313" key="4">
    <source>
        <dbReference type="Proteomes" id="UP000294887"/>
    </source>
</evidence>
<dbReference type="PANTHER" id="PTHR43586:SF8">
    <property type="entry name" value="CYSTEINE DESULFURASE 1, CHLOROPLASTIC"/>
    <property type="match status" value="1"/>
</dbReference>
<dbReference type="PANTHER" id="PTHR43586">
    <property type="entry name" value="CYSTEINE DESULFURASE"/>
    <property type="match status" value="1"/>
</dbReference>
<keyword evidence="1" id="KW-0663">Pyridoxal phosphate</keyword>
<dbReference type="EMBL" id="SMFQ01000004">
    <property type="protein sequence ID" value="TCJ84812.1"/>
    <property type="molecule type" value="Genomic_DNA"/>
</dbReference>
<comment type="caution">
    <text evidence="3">The sequence shown here is derived from an EMBL/GenBank/DDBJ whole genome shotgun (WGS) entry which is preliminary data.</text>
</comment>
<dbReference type="Gene3D" id="3.40.640.10">
    <property type="entry name" value="Type I PLP-dependent aspartate aminotransferase-like (Major domain)"/>
    <property type="match status" value="1"/>
</dbReference>
<dbReference type="AlphaFoldDB" id="A0A4R1EXP5"/>
<feature type="domain" description="Aminotransferase class V" evidence="2">
    <location>
        <begin position="37"/>
        <end position="255"/>
    </location>
</feature>
<dbReference type="Gene3D" id="3.90.1150.10">
    <property type="entry name" value="Aspartate Aminotransferase, domain 1"/>
    <property type="match status" value="1"/>
</dbReference>
<dbReference type="InterPro" id="IPR015422">
    <property type="entry name" value="PyrdxlP-dep_Trfase_small"/>
</dbReference>
<dbReference type="GO" id="GO:0016829">
    <property type="term" value="F:lyase activity"/>
    <property type="evidence" value="ECO:0007669"/>
    <property type="project" value="UniProtKB-KW"/>
</dbReference>
<gene>
    <name evidence="3" type="ORF">EV695_2773</name>
</gene>
<evidence type="ECO:0000313" key="3">
    <source>
        <dbReference type="EMBL" id="TCJ84812.1"/>
    </source>
</evidence>
<dbReference type="OrthoDB" id="7592443at2"/>